<evidence type="ECO:0000313" key="2">
    <source>
        <dbReference type="EMBL" id="BDZ53142.1"/>
    </source>
</evidence>
<dbReference type="EMBL" id="AP027734">
    <property type="protein sequence ID" value="BDZ53142.1"/>
    <property type="molecule type" value="Genomic_DNA"/>
</dbReference>
<evidence type="ECO:0000313" key="3">
    <source>
        <dbReference type="Proteomes" id="UP001321477"/>
    </source>
</evidence>
<accession>A0ABN6Y715</accession>
<keyword evidence="3" id="KW-1185">Reference proteome</keyword>
<organism evidence="2 3">
    <name type="scientific">Agromyces marinus</name>
    <dbReference type="NCBI Taxonomy" id="1389020"/>
    <lineage>
        <taxon>Bacteria</taxon>
        <taxon>Bacillati</taxon>
        <taxon>Actinomycetota</taxon>
        <taxon>Actinomycetes</taxon>
        <taxon>Micrococcales</taxon>
        <taxon>Microbacteriaceae</taxon>
        <taxon>Agromyces</taxon>
    </lineage>
</organism>
<gene>
    <name evidence="2" type="ORF">GCM10025870_02150</name>
</gene>
<evidence type="ECO:0000256" key="1">
    <source>
        <dbReference type="SAM" id="MobiDB-lite"/>
    </source>
</evidence>
<feature type="compositionally biased region" description="Basic and acidic residues" evidence="1">
    <location>
        <begin position="1"/>
        <end position="13"/>
    </location>
</feature>
<feature type="region of interest" description="Disordered" evidence="1">
    <location>
        <begin position="1"/>
        <end position="39"/>
    </location>
</feature>
<name>A0ABN6Y715_9MICO</name>
<sequence length="179" mass="19451">MFGDHTPEMKHTQESQAEGDLSASRTRAPMDEVPQPARTDLGVTHVLVGELPPTIGTMEEPERYDVSAVFTRRPSSAELRLLAAPAVASRLHDSGYAQATLEAVDRRLVIGHTNLAELTAGLAALIGEILLEVGAEADRQQRERDAESTERARDEAARAAIVLEAASRVDFRAHPSMYV</sequence>
<protein>
    <submittedName>
        <fullName evidence="2">Uncharacterized protein</fullName>
    </submittedName>
</protein>
<dbReference type="Proteomes" id="UP001321477">
    <property type="component" value="Chromosome"/>
</dbReference>
<reference evidence="3" key="1">
    <citation type="journal article" date="2019" name="Int. J. Syst. Evol. Microbiol.">
        <title>The Global Catalogue of Microorganisms (GCM) 10K type strain sequencing project: providing services to taxonomists for standard genome sequencing and annotation.</title>
        <authorList>
            <consortium name="The Broad Institute Genomics Platform"/>
            <consortium name="The Broad Institute Genome Sequencing Center for Infectious Disease"/>
            <person name="Wu L."/>
            <person name="Ma J."/>
        </authorList>
    </citation>
    <scope>NUCLEOTIDE SEQUENCE [LARGE SCALE GENOMIC DNA]</scope>
    <source>
        <strain evidence="3">NBRC 109019</strain>
    </source>
</reference>
<proteinExistence type="predicted"/>